<reference evidence="1 2" key="1">
    <citation type="submission" date="2020-02" db="EMBL/GenBank/DDBJ databases">
        <authorList>
            <person name="Chen W.-M."/>
        </authorList>
    </citation>
    <scope>NUCLEOTIDE SEQUENCE [LARGE SCALE GENOMIC DNA]</scope>
    <source>
        <strain evidence="1 2">KMS-5</strain>
    </source>
</reference>
<keyword evidence="2" id="KW-1185">Reference proteome</keyword>
<gene>
    <name evidence="1" type="ORF">G4Z14_08655</name>
</gene>
<evidence type="ECO:0000313" key="1">
    <source>
        <dbReference type="EMBL" id="NEY90367.1"/>
    </source>
</evidence>
<organism evidence="1 2">
    <name type="scientific">Tabrizicola oligotrophica</name>
    <dbReference type="NCBI Taxonomy" id="2710650"/>
    <lineage>
        <taxon>Bacteria</taxon>
        <taxon>Pseudomonadati</taxon>
        <taxon>Pseudomonadota</taxon>
        <taxon>Alphaproteobacteria</taxon>
        <taxon>Rhodobacterales</taxon>
        <taxon>Paracoccaceae</taxon>
        <taxon>Tabrizicola</taxon>
    </lineage>
</organism>
<evidence type="ECO:0008006" key="3">
    <source>
        <dbReference type="Google" id="ProtNLM"/>
    </source>
</evidence>
<accession>A0A6M0QSF4</accession>
<dbReference type="RefSeq" id="WP_164624768.1">
    <property type="nucleotide sequence ID" value="NZ_JAAIVJ010000004.1"/>
</dbReference>
<evidence type="ECO:0000313" key="2">
    <source>
        <dbReference type="Proteomes" id="UP000477782"/>
    </source>
</evidence>
<dbReference type="Proteomes" id="UP000477782">
    <property type="component" value="Unassembled WGS sequence"/>
</dbReference>
<protein>
    <recommendedName>
        <fullName evidence="3">DUF3077 domain-containing protein</fullName>
    </recommendedName>
</protein>
<dbReference type="AlphaFoldDB" id="A0A6M0QSF4"/>
<proteinExistence type="predicted"/>
<dbReference type="EMBL" id="JAAIVJ010000004">
    <property type="protein sequence ID" value="NEY90367.1"/>
    <property type="molecule type" value="Genomic_DNA"/>
</dbReference>
<name>A0A6M0QSF4_9RHOB</name>
<comment type="caution">
    <text evidence="1">The sequence shown here is derived from an EMBL/GenBank/DDBJ whole genome shotgun (WGS) entry which is preliminary data.</text>
</comment>
<sequence length="68" mass="7212">MTEAKPDLLDIADQISIARNFVDLIHLAHARPEGGPTATAAFHVSGLLQVALDMLSTFNAAKPKEGSQ</sequence>